<dbReference type="Proteomes" id="UP000299102">
    <property type="component" value="Unassembled WGS sequence"/>
</dbReference>
<sequence>MTLDCTTASATDPRIRAAAEAVAARDRARLHFLNLNTASRSRASWLAGESIGNSDVLLSIKVFLFLHVAVVLGLNHPTAEVHPPTILIKAAASPANDFAYNPYAGPVLNSGFVATLDSNRSRALDFNPGPTFEFELGRILSCGFRTDSRFCSKTGQIVVSKCLYK</sequence>
<dbReference type="EMBL" id="BGZK01000797">
    <property type="protein sequence ID" value="GBP60857.1"/>
    <property type="molecule type" value="Genomic_DNA"/>
</dbReference>
<reference evidence="1 2" key="1">
    <citation type="journal article" date="2019" name="Commun. Biol.">
        <title>The bagworm genome reveals a unique fibroin gene that provides high tensile strength.</title>
        <authorList>
            <person name="Kono N."/>
            <person name="Nakamura H."/>
            <person name="Ohtoshi R."/>
            <person name="Tomita M."/>
            <person name="Numata K."/>
            <person name="Arakawa K."/>
        </authorList>
    </citation>
    <scope>NUCLEOTIDE SEQUENCE [LARGE SCALE GENOMIC DNA]</scope>
</reference>
<dbReference type="AlphaFoldDB" id="A0A4C1XF30"/>
<proteinExistence type="predicted"/>
<accession>A0A4C1XF30</accession>
<gene>
    <name evidence="1" type="ORF">EVAR_35405_1</name>
</gene>
<protein>
    <submittedName>
        <fullName evidence="1">Uncharacterized protein</fullName>
    </submittedName>
</protein>
<comment type="caution">
    <text evidence="1">The sequence shown here is derived from an EMBL/GenBank/DDBJ whole genome shotgun (WGS) entry which is preliminary data.</text>
</comment>
<name>A0A4C1XF30_EUMVA</name>
<evidence type="ECO:0000313" key="2">
    <source>
        <dbReference type="Proteomes" id="UP000299102"/>
    </source>
</evidence>
<evidence type="ECO:0000313" key="1">
    <source>
        <dbReference type="EMBL" id="GBP60857.1"/>
    </source>
</evidence>
<organism evidence="1 2">
    <name type="scientific">Eumeta variegata</name>
    <name type="common">Bagworm moth</name>
    <name type="synonym">Eumeta japonica</name>
    <dbReference type="NCBI Taxonomy" id="151549"/>
    <lineage>
        <taxon>Eukaryota</taxon>
        <taxon>Metazoa</taxon>
        <taxon>Ecdysozoa</taxon>
        <taxon>Arthropoda</taxon>
        <taxon>Hexapoda</taxon>
        <taxon>Insecta</taxon>
        <taxon>Pterygota</taxon>
        <taxon>Neoptera</taxon>
        <taxon>Endopterygota</taxon>
        <taxon>Lepidoptera</taxon>
        <taxon>Glossata</taxon>
        <taxon>Ditrysia</taxon>
        <taxon>Tineoidea</taxon>
        <taxon>Psychidae</taxon>
        <taxon>Oiketicinae</taxon>
        <taxon>Eumeta</taxon>
    </lineage>
</organism>
<keyword evidence="2" id="KW-1185">Reference proteome</keyword>